<evidence type="ECO:0000313" key="3">
    <source>
        <dbReference type="Proteomes" id="UP001431199"/>
    </source>
</evidence>
<dbReference type="RefSeq" id="WP_260978160.1">
    <property type="nucleotide sequence ID" value="NZ_JAODBU010000002.1"/>
</dbReference>
<name>A0ABT2LWR7_9FIRM</name>
<dbReference type="InterPro" id="IPR008964">
    <property type="entry name" value="Invasin/intimin_cell_adhesion"/>
</dbReference>
<dbReference type="Proteomes" id="UP001431199">
    <property type="component" value="Unassembled WGS sequence"/>
</dbReference>
<comment type="caution">
    <text evidence="2">The sequence shown here is derived from an EMBL/GenBank/DDBJ whole genome shotgun (WGS) entry which is preliminary data.</text>
</comment>
<proteinExistence type="predicted"/>
<gene>
    <name evidence="2" type="ORF">N5B56_01315</name>
</gene>
<dbReference type="Gene3D" id="2.60.40.1080">
    <property type="match status" value="1"/>
</dbReference>
<feature type="signal peptide" evidence="1">
    <location>
        <begin position="1"/>
        <end position="24"/>
    </location>
</feature>
<dbReference type="SUPFAM" id="SSF49373">
    <property type="entry name" value="Invasin/intimin cell-adhesion fragments"/>
    <property type="match status" value="1"/>
</dbReference>
<reference evidence="2" key="1">
    <citation type="submission" date="2022-09" db="EMBL/GenBank/DDBJ databases">
        <title>Eubacterium sp. LFL-14 isolated from human feces.</title>
        <authorList>
            <person name="Liu F."/>
        </authorList>
    </citation>
    <scope>NUCLEOTIDE SEQUENCE</scope>
    <source>
        <strain evidence="2">LFL-14</strain>
    </source>
</reference>
<feature type="chain" id="PRO_5045720989" description="BIG2 domain-containing protein" evidence="1">
    <location>
        <begin position="25"/>
        <end position="422"/>
    </location>
</feature>
<keyword evidence="1" id="KW-0732">Signal</keyword>
<organism evidence="2 3">
    <name type="scientific">Eubacterium album</name>
    <dbReference type="NCBI Taxonomy" id="2978477"/>
    <lineage>
        <taxon>Bacteria</taxon>
        <taxon>Bacillati</taxon>
        <taxon>Bacillota</taxon>
        <taxon>Clostridia</taxon>
        <taxon>Eubacteriales</taxon>
        <taxon>Eubacteriaceae</taxon>
        <taxon>Eubacterium</taxon>
    </lineage>
</organism>
<keyword evidence="3" id="KW-1185">Reference proteome</keyword>
<protein>
    <recommendedName>
        <fullName evidence="4">BIG2 domain-containing protein</fullName>
    </recommendedName>
</protein>
<evidence type="ECO:0000313" key="2">
    <source>
        <dbReference type="EMBL" id="MCT7397724.1"/>
    </source>
</evidence>
<dbReference type="EMBL" id="JAODBU010000002">
    <property type="protein sequence ID" value="MCT7397724.1"/>
    <property type="molecule type" value="Genomic_DNA"/>
</dbReference>
<sequence length="422" mass="47133">MKKLVRKLLIFTFMALLVAVPVTTVTTTNVSAATVKLNKKKLVIKKGKSKKIKLQGVSSKNVKWKTTDKTVAKVKNGKVTAKNVGVCYINATNKKTKKTYKCRVAVPGVRVVDGYDTKVTSDPKKPIEIMPSGYKNIYTVNKKGVGKFKWTTSDKSIARVYGEDGRVAVAANDNSKTGRCTVIGKLKGKVVYKFEIVILDKNGNDPSEASKVLEKPNFKIIDKDGNELLQLDSINQLYRYEYTEMDASKGCYTELFKDVSGVFVLKAQNIENPTWQYYFKESKTPYTTYNDVINKIQVVGTNEKVVYDYDNMTNHDEGVDKAYKGHPGADNSSKILADGTVVGGNNGSSKDCSVSKIKVGDKYYLIEVIFSRKGFEYYRSHYGISPIAALKHDEIFNEDLSAWRSKPTSPLNDIKNKTQTNE</sequence>
<evidence type="ECO:0000256" key="1">
    <source>
        <dbReference type="SAM" id="SignalP"/>
    </source>
</evidence>
<evidence type="ECO:0008006" key="4">
    <source>
        <dbReference type="Google" id="ProtNLM"/>
    </source>
</evidence>
<accession>A0ABT2LWR7</accession>